<evidence type="ECO:0000256" key="2">
    <source>
        <dbReference type="ARBA" id="ARBA00003455"/>
    </source>
</evidence>
<dbReference type="AlphaFoldDB" id="A0A6P9ACI8"/>
<feature type="binding site" evidence="8">
    <location>
        <position position="179"/>
    </location>
    <ligand>
        <name>S-adenosyl-L-methionine</name>
        <dbReference type="ChEBI" id="CHEBI:59789"/>
    </ligand>
</feature>
<evidence type="ECO:0000256" key="3">
    <source>
        <dbReference type="ARBA" id="ARBA00010703"/>
    </source>
</evidence>
<sequence length="314" mass="36247">MSRVPNDEAVQLTNDDATECKQSAVQLGYWQDPYLFYFARSAERKPPEINRGYFARKRGIELLVEKFLKLTNCQCQIVNMGAGFDTLYWRLQDAGKAVTKLIDLDFPNVTARKCHFIKRHKPLMDKLNLGDGKSFTGVTDLHAGNYHIVGVDLRQRSEFISALQQCEIDFSLPTLFLAECVLVYIESAFVDEDLKWISSNFESVAFINYEQINMNDRFGEVMKQNLRLRQCSLSGVAACQNLDSQRKRFTDNNWDGSQAWDMVEVYESIPAIERQRIEKIEFLDEQELLLQLFQHYCICVGWKGAKLSQVNFDG</sequence>
<keyword evidence="9" id="KW-1185">Reference proteome</keyword>
<evidence type="ECO:0000256" key="5">
    <source>
        <dbReference type="ARBA" id="ARBA00022679"/>
    </source>
</evidence>
<gene>
    <name evidence="10" type="primary">LOC117652638</name>
</gene>
<comment type="catalytic activity">
    <reaction evidence="1 7">
        <text>[phosphatase 2A protein]-C-terminal L-leucine + S-adenosyl-L-methionine = [phosphatase 2A protein]-C-terminal L-leucine methyl ester + S-adenosyl-L-homocysteine</text>
        <dbReference type="Rhea" id="RHEA:48544"/>
        <dbReference type="Rhea" id="RHEA-COMP:12134"/>
        <dbReference type="Rhea" id="RHEA-COMP:12135"/>
        <dbReference type="ChEBI" id="CHEBI:57856"/>
        <dbReference type="ChEBI" id="CHEBI:59789"/>
        <dbReference type="ChEBI" id="CHEBI:90516"/>
        <dbReference type="ChEBI" id="CHEBI:90517"/>
        <dbReference type="EC" id="2.1.1.233"/>
    </reaction>
</comment>
<dbReference type="KEGG" id="tpal:117652638"/>
<organism evidence="10">
    <name type="scientific">Thrips palmi</name>
    <name type="common">Melon thrips</name>
    <dbReference type="NCBI Taxonomy" id="161013"/>
    <lineage>
        <taxon>Eukaryota</taxon>
        <taxon>Metazoa</taxon>
        <taxon>Ecdysozoa</taxon>
        <taxon>Arthropoda</taxon>
        <taxon>Hexapoda</taxon>
        <taxon>Insecta</taxon>
        <taxon>Pterygota</taxon>
        <taxon>Neoptera</taxon>
        <taxon>Paraneoptera</taxon>
        <taxon>Thysanoptera</taxon>
        <taxon>Terebrantia</taxon>
        <taxon>Thripoidea</taxon>
        <taxon>Thripidae</taxon>
        <taxon>Thrips</taxon>
    </lineage>
</organism>
<proteinExistence type="inferred from homology"/>
<dbReference type="InterPro" id="IPR029063">
    <property type="entry name" value="SAM-dependent_MTases_sf"/>
</dbReference>
<evidence type="ECO:0000256" key="7">
    <source>
        <dbReference type="PIRNR" id="PIRNR016305"/>
    </source>
</evidence>
<keyword evidence="6 7" id="KW-0949">S-adenosyl-L-methionine</keyword>
<dbReference type="Pfam" id="PF04072">
    <property type="entry name" value="LCM"/>
    <property type="match status" value="1"/>
</dbReference>
<dbReference type="EC" id="2.1.1.233" evidence="7"/>
<evidence type="ECO:0000256" key="1">
    <source>
        <dbReference type="ARBA" id="ARBA00000724"/>
    </source>
</evidence>
<dbReference type="InterPro" id="IPR007213">
    <property type="entry name" value="Ppm1/Ppm2/Tcmp"/>
</dbReference>
<name>A0A6P9ACI8_THRPL</name>
<dbReference type="GO" id="GO:0032259">
    <property type="term" value="P:methylation"/>
    <property type="evidence" value="ECO:0007669"/>
    <property type="project" value="UniProtKB-KW"/>
</dbReference>
<evidence type="ECO:0000256" key="8">
    <source>
        <dbReference type="PIRSR" id="PIRSR016305-1"/>
    </source>
</evidence>
<dbReference type="FunCoup" id="A0A6P9ACI8">
    <property type="interactions" value="1601"/>
</dbReference>
<keyword evidence="5 7" id="KW-0808">Transferase</keyword>
<accession>A0A6P9ACI8</accession>
<dbReference type="GO" id="GO:0005829">
    <property type="term" value="C:cytosol"/>
    <property type="evidence" value="ECO:0007669"/>
    <property type="project" value="TreeGrafter"/>
</dbReference>
<feature type="binding site" evidence="8">
    <location>
        <begin position="152"/>
        <end position="153"/>
    </location>
    <ligand>
        <name>S-adenosyl-L-methionine</name>
        <dbReference type="ChEBI" id="CHEBI:59789"/>
    </ligand>
</feature>
<dbReference type="GO" id="GO:0018423">
    <property type="term" value="F:protein C-terminal leucine carboxyl O-methyltransferase activity"/>
    <property type="evidence" value="ECO:0007669"/>
    <property type="project" value="UniProtKB-EC"/>
</dbReference>
<dbReference type="InParanoid" id="A0A6P9ACI8"/>
<evidence type="ECO:0000256" key="6">
    <source>
        <dbReference type="ARBA" id="ARBA00022691"/>
    </source>
</evidence>
<dbReference type="InterPro" id="IPR016651">
    <property type="entry name" value="LCMT1"/>
</dbReference>
<reference evidence="10" key="1">
    <citation type="submission" date="2025-08" db="UniProtKB">
        <authorList>
            <consortium name="RefSeq"/>
        </authorList>
    </citation>
    <scope>IDENTIFICATION</scope>
    <source>
        <tissue evidence="10">Total insect</tissue>
    </source>
</reference>
<feature type="binding site" evidence="8">
    <location>
        <position position="56"/>
    </location>
    <ligand>
        <name>S-adenosyl-L-methionine</name>
        <dbReference type="ChEBI" id="CHEBI:59789"/>
    </ligand>
</feature>
<keyword evidence="4 7" id="KW-0489">Methyltransferase</keyword>
<dbReference type="PANTHER" id="PTHR13600">
    <property type="entry name" value="LEUCINE CARBOXYL METHYLTRANSFERASE"/>
    <property type="match status" value="1"/>
</dbReference>
<dbReference type="Proteomes" id="UP000515158">
    <property type="component" value="Unplaced"/>
</dbReference>
<dbReference type="RefSeq" id="XP_034253606.1">
    <property type="nucleotide sequence ID" value="XM_034397715.1"/>
</dbReference>
<dbReference type="GeneID" id="117652638"/>
<dbReference type="SUPFAM" id="SSF53335">
    <property type="entry name" value="S-adenosyl-L-methionine-dependent methyltransferases"/>
    <property type="match status" value="1"/>
</dbReference>
<comment type="similarity">
    <text evidence="3 7">Belongs to the methyltransferase superfamily. LCMT family.</text>
</comment>
<protein>
    <recommendedName>
        <fullName evidence="7">Leucine carboxyl methyltransferase 1</fullName>
        <ecNumber evidence="7">2.1.1.233</ecNumber>
    </recommendedName>
</protein>
<dbReference type="FunFam" id="3.40.50.150:FF:000092">
    <property type="entry name" value="Leucine carboxyl methyltransferase 1"/>
    <property type="match status" value="1"/>
</dbReference>
<dbReference type="OrthoDB" id="203237at2759"/>
<dbReference type="GO" id="GO:0009966">
    <property type="term" value="P:regulation of signal transduction"/>
    <property type="evidence" value="ECO:0007669"/>
    <property type="project" value="UniProtKB-ARBA"/>
</dbReference>
<evidence type="ECO:0000313" key="9">
    <source>
        <dbReference type="Proteomes" id="UP000515158"/>
    </source>
</evidence>
<comment type="function">
    <text evidence="2 7">Methylates the carboxyl group of the C-terminal leucine residue of protein phosphatase 2A catalytic subunits to form alpha-leucine ester residues.</text>
</comment>
<evidence type="ECO:0000256" key="4">
    <source>
        <dbReference type="ARBA" id="ARBA00022603"/>
    </source>
</evidence>
<dbReference type="PANTHER" id="PTHR13600:SF33">
    <property type="entry name" value="LEUCINE CARBOXYL METHYLTRANSFERASE 1"/>
    <property type="match status" value="1"/>
</dbReference>
<evidence type="ECO:0000313" key="10">
    <source>
        <dbReference type="RefSeq" id="XP_034253606.1"/>
    </source>
</evidence>
<dbReference type="PIRSF" id="PIRSF016305">
    <property type="entry name" value="LCM_mtfrase"/>
    <property type="match status" value="1"/>
</dbReference>
<feature type="binding site" evidence="8">
    <location>
        <position position="81"/>
    </location>
    <ligand>
        <name>S-adenosyl-L-methionine</name>
        <dbReference type="ChEBI" id="CHEBI:59789"/>
    </ligand>
</feature>
<dbReference type="Gene3D" id="3.40.50.150">
    <property type="entry name" value="Vaccinia Virus protein VP39"/>
    <property type="match status" value="1"/>
</dbReference>